<name>A0A7U2FGM2_PHANO</name>
<feature type="region of interest" description="Disordered" evidence="1">
    <location>
        <begin position="310"/>
        <end position="331"/>
    </location>
</feature>
<dbReference type="PANTHER" id="PTHR36223:SF1">
    <property type="entry name" value="TRANSCRIPTION ELONGATION FACTOR EAF N-TERMINAL DOMAIN-CONTAINING PROTEIN"/>
    <property type="match status" value="1"/>
</dbReference>
<keyword evidence="4" id="KW-1185">Reference proteome</keyword>
<gene>
    <name evidence="3" type="ORF">JI435_054420</name>
</gene>
<dbReference type="AlphaFoldDB" id="A0A7U2FGM2"/>
<organism evidence="3 4">
    <name type="scientific">Phaeosphaeria nodorum (strain SN15 / ATCC MYA-4574 / FGSC 10173)</name>
    <name type="common">Glume blotch fungus</name>
    <name type="synonym">Parastagonospora nodorum</name>
    <dbReference type="NCBI Taxonomy" id="321614"/>
    <lineage>
        <taxon>Eukaryota</taxon>
        <taxon>Fungi</taxon>
        <taxon>Dikarya</taxon>
        <taxon>Ascomycota</taxon>
        <taxon>Pezizomycotina</taxon>
        <taxon>Dothideomycetes</taxon>
        <taxon>Pleosporomycetidae</taxon>
        <taxon>Pleosporales</taxon>
        <taxon>Pleosporineae</taxon>
        <taxon>Phaeosphaeriaceae</taxon>
        <taxon>Parastagonospora</taxon>
    </lineage>
</organism>
<dbReference type="VEuPathDB" id="FungiDB:JI435_054420"/>
<dbReference type="Pfam" id="PF25534">
    <property type="entry name" value="DUF7918"/>
    <property type="match status" value="1"/>
</dbReference>
<dbReference type="PANTHER" id="PTHR36223">
    <property type="entry name" value="BETA-LACTAMASE-TYPE TRANSPEPTIDASE FOLD DOMAIN CONTAINING PROTEIN"/>
    <property type="match status" value="1"/>
</dbReference>
<reference evidence="4" key="1">
    <citation type="journal article" date="2021" name="BMC Genomics">
        <title>Chromosome-level genome assembly and manually-curated proteome of model necrotroph Parastagonospora nodorum Sn15 reveals a genome-wide trove of candidate effector homologs, and redundancy of virulence-related functions within an accessory chromosome.</title>
        <authorList>
            <person name="Bertazzoni S."/>
            <person name="Jones D.A.B."/>
            <person name="Phan H.T."/>
            <person name="Tan K.-C."/>
            <person name="Hane J.K."/>
        </authorList>
    </citation>
    <scope>NUCLEOTIDE SEQUENCE [LARGE SCALE GENOMIC DNA]</scope>
    <source>
        <strain evidence="4">SN15 / ATCC MYA-4574 / FGSC 10173)</strain>
    </source>
</reference>
<feature type="domain" description="DUF7918" evidence="2">
    <location>
        <begin position="9"/>
        <end position="235"/>
    </location>
</feature>
<dbReference type="InterPro" id="IPR057678">
    <property type="entry name" value="DUF7918"/>
</dbReference>
<protein>
    <recommendedName>
        <fullName evidence="2">DUF7918 domain-containing protein</fullName>
    </recommendedName>
</protein>
<evidence type="ECO:0000256" key="1">
    <source>
        <dbReference type="SAM" id="MobiDB-lite"/>
    </source>
</evidence>
<evidence type="ECO:0000313" key="3">
    <source>
        <dbReference type="EMBL" id="QRD02501.1"/>
    </source>
</evidence>
<dbReference type="Proteomes" id="UP000663193">
    <property type="component" value="Chromosome 13"/>
</dbReference>
<evidence type="ECO:0000313" key="4">
    <source>
        <dbReference type="Proteomes" id="UP000663193"/>
    </source>
</evidence>
<dbReference type="OrthoDB" id="3364132at2759"/>
<accession>A0A7U2FGM2</accession>
<evidence type="ECO:0000259" key="2">
    <source>
        <dbReference type="Pfam" id="PF25534"/>
    </source>
</evidence>
<sequence>MAVIEDIPGLTVKVIANGAPLDEYSDADADDHPKQATNYIEVHSEGTFEILIQFFEGFVATYGVRVEIRLDGTKVSSSLTRLSKLKEAGGHKTSGVRSKIGGRWHESNFVFSPFVLDQRNNRELDQVTADRLSKAGTITVLIHRIKNMRWPRARASKVEASDIAHGVAKFGVMPANKVNALGLTHHGDVGAPQQKRSRKSYHYDSVDGKEDGDAFAVFQFKYRSLETLRTLGIVPAVFQPSPPATPTSSAHRTPLPQQQISAAPHVNNHDSLSCEELVAIVGSYRGHFRGLDGLNEKELLSLLQHHRNMDSMQGTKRKAYDDVEMGGAQKK</sequence>
<dbReference type="EMBL" id="CP069035">
    <property type="protein sequence ID" value="QRD02501.1"/>
    <property type="molecule type" value="Genomic_DNA"/>
</dbReference>
<proteinExistence type="predicted"/>